<dbReference type="EMBL" id="LOCO01000036">
    <property type="protein sequence ID" value="KXO06382.1"/>
    <property type="molecule type" value="Genomic_DNA"/>
</dbReference>
<keyword evidence="3" id="KW-1185">Reference proteome</keyword>
<evidence type="ECO:0000313" key="2">
    <source>
        <dbReference type="EMBL" id="KXO06382.1"/>
    </source>
</evidence>
<dbReference type="AlphaFoldDB" id="A0A137S1S3"/>
<keyword evidence="2" id="KW-0378">Hydrolase</keyword>
<dbReference type="SUPFAM" id="SSF56300">
    <property type="entry name" value="Metallo-dependent phosphatases"/>
    <property type="match status" value="1"/>
</dbReference>
<dbReference type="PANTHER" id="PTHR42850:SF4">
    <property type="entry name" value="ZINC-DEPENDENT ENDOPOLYPHOSPHATASE"/>
    <property type="match status" value="1"/>
</dbReference>
<organism evidence="2 3">
    <name type="scientific">Marinobacter excellens LAMA 842</name>
    <dbReference type="NCBI Taxonomy" id="1306954"/>
    <lineage>
        <taxon>Bacteria</taxon>
        <taxon>Pseudomonadati</taxon>
        <taxon>Pseudomonadota</taxon>
        <taxon>Gammaproteobacteria</taxon>
        <taxon>Pseudomonadales</taxon>
        <taxon>Marinobacteraceae</taxon>
        <taxon>Marinobacter</taxon>
    </lineage>
</organism>
<comment type="caution">
    <text evidence="2">The sequence shown here is derived from an EMBL/GenBank/DDBJ whole genome shotgun (WGS) entry which is preliminary data.</text>
</comment>
<dbReference type="GO" id="GO:0006798">
    <property type="term" value="P:polyphosphate catabolic process"/>
    <property type="evidence" value="ECO:0007669"/>
    <property type="project" value="TreeGrafter"/>
</dbReference>
<reference evidence="3" key="1">
    <citation type="submission" date="2015-12" db="EMBL/GenBank/DDBJ databases">
        <authorList>
            <person name="Lima A."/>
            <person name="Farahani Zayas N."/>
            <person name="Castro Da Silva M.A."/>
            <person name="Cabral A."/>
            <person name="Pessatti M.L."/>
        </authorList>
    </citation>
    <scope>NUCLEOTIDE SEQUENCE [LARGE SCALE GENOMIC DNA]</scope>
    <source>
        <strain evidence="3">LAMA 842</strain>
    </source>
</reference>
<dbReference type="PATRIC" id="fig|1306954.6.peg.2821"/>
<dbReference type="InterPro" id="IPR004843">
    <property type="entry name" value="Calcineurin-like_PHP"/>
</dbReference>
<dbReference type="Proteomes" id="UP000070282">
    <property type="component" value="Unassembled WGS sequence"/>
</dbReference>
<dbReference type="InterPro" id="IPR050126">
    <property type="entry name" value="Ap4A_hydrolase"/>
</dbReference>
<name>A0A137S1S3_9GAMM</name>
<accession>A0A137S1S3</accession>
<protein>
    <submittedName>
        <fullName evidence="2">Serine/threonine protein phosphatase</fullName>
        <ecNumber evidence="2">3.1.3.16</ecNumber>
    </submittedName>
</protein>
<dbReference type="PANTHER" id="PTHR42850">
    <property type="entry name" value="METALLOPHOSPHOESTERASE"/>
    <property type="match status" value="1"/>
</dbReference>
<dbReference type="EC" id="3.1.3.16" evidence="2"/>
<dbReference type="Gene3D" id="3.60.21.10">
    <property type="match status" value="1"/>
</dbReference>
<dbReference type="GO" id="GO:0004722">
    <property type="term" value="F:protein serine/threonine phosphatase activity"/>
    <property type="evidence" value="ECO:0007669"/>
    <property type="project" value="UniProtKB-EC"/>
</dbReference>
<dbReference type="InterPro" id="IPR029052">
    <property type="entry name" value="Metallo-depent_PP-like"/>
</dbReference>
<feature type="domain" description="Calcineurin-like phosphoesterase" evidence="1">
    <location>
        <begin position="25"/>
        <end position="158"/>
    </location>
</feature>
<dbReference type="GO" id="GO:0005737">
    <property type="term" value="C:cytoplasm"/>
    <property type="evidence" value="ECO:0007669"/>
    <property type="project" value="TreeGrafter"/>
</dbReference>
<evidence type="ECO:0000259" key="1">
    <source>
        <dbReference type="Pfam" id="PF00149"/>
    </source>
</evidence>
<dbReference type="GO" id="GO:0000298">
    <property type="term" value="F:endopolyphosphatase activity"/>
    <property type="evidence" value="ECO:0007669"/>
    <property type="project" value="TreeGrafter"/>
</dbReference>
<proteinExistence type="predicted"/>
<sequence length="238" mass="26632">MWYLLMSMRLTRHRFFAANPTGVDWVCGDLHGEFKALQAALSDAGFNKVVDRLFLLGDTIDRGPESRALLEWVLTTDWVHSVMGNHELMFIAGAEDIRSRYKHRGMGGEWASTLDEVSYTGLATRCRYQMPLTITLECENGQLGLVHAQSPFDDWCTVQDSPFSERFAIECTWPWNRAQGADHAISGISAVVSGHIGTDEMIQKGNQLWIDTLANTGRVPLMPVHQVLALVAKAPRND</sequence>
<gene>
    <name evidence="2" type="ORF">J122_3985</name>
</gene>
<dbReference type="Pfam" id="PF00149">
    <property type="entry name" value="Metallophos"/>
    <property type="match status" value="1"/>
</dbReference>
<evidence type="ECO:0000313" key="3">
    <source>
        <dbReference type="Proteomes" id="UP000070282"/>
    </source>
</evidence>